<keyword evidence="10" id="KW-1185">Reference proteome</keyword>
<dbReference type="Pfam" id="PF03547">
    <property type="entry name" value="Mem_trans"/>
    <property type="match status" value="1"/>
</dbReference>
<evidence type="ECO:0000313" key="10">
    <source>
        <dbReference type="Proteomes" id="UP000461768"/>
    </source>
</evidence>
<dbReference type="Gene3D" id="1.20.1530.20">
    <property type="match status" value="1"/>
</dbReference>
<evidence type="ECO:0000256" key="7">
    <source>
        <dbReference type="ARBA" id="ARBA00023136"/>
    </source>
</evidence>
<keyword evidence="6 8" id="KW-1133">Transmembrane helix</keyword>
<dbReference type="PANTHER" id="PTHR36838">
    <property type="entry name" value="AUXIN EFFLUX CARRIER FAMILY PROTEIN"/>
    <property type="match status" value="1"/>
</dbReference>
<feature type="transmembrane region" description="Helical" evidence="8">
    <location>
        <begin position="192"/>
        <end position="213"/>
    </location>
</feature>
<sequence>MISVLVKAIQFILIICIGYGLKTAGIFKKEDFTVISKIVLYLTLPCAIIVNFSNIEMSKRLIIIVLIGFLCSAFLACLGYIISFRRSNLEKAFHMLNIAGYNIGCFTIPFAQVFLGSLGIVVICLFDAGNSIMATGGTYAVASSLENKKDNKILFLINKLLHSPPFVCYLILVLLGLLHLELPKAVVGLAEIVGNANAFMAMFMIGIGFQLNLKREQIIQSSKIIATRYIVSLIFALLLYFLLPFELEIRKAMAMVVLSPVSAISTAYTEKVGGDVGMSSTINSLCILISLVLISLFLMLV</sequence>
<protein>
    <submittedName>
        <fullName evidence="9">AEC family transporter</fullName>
    </submittedName>
</protein>
<evidence type="ECO:0000256" key="4">
    <source>
        <dbReference type="ARBA" id="ARBA00022475"/>
    </source>
</evidence>
<evidence type="ECO:0000256" key="5">
    <source>
        <dbReference type="ARBA" id="ARBA00022692"/>
    </source>
</evidence>
<reference evidence="9 10" key="1">
    <citation type="submission" date="2019-09" db="EMBL/GenBank/DDBJ databases">
        <authorList>
            <person name="Valk L.C."/>
        </authorList>
    </citation>
    <scope>NUCLEOTIDE SEQUENCE [LARGE SCALE GENOMIC DNA]</scope>
    <source>
        <strain evidence="9">GalUA</strain>
    </source>
</reference>
<dbReference type="GO" id="GO:0055085">
    <property type="term" value="P:transmembrane transport"/>
    <property type="evidence" value="ECO:0007669"/>
    <property type="project" value="InterPro"/>
</dbReference>
<proteinExistence type="inferred from homology"/>
<feature type="transmembrane region" description="Helical" evidence="8">
    <location>
        <begin position="95"/>
        <end position="114"/>
    </location>
</feature>
<dbReference type="EMBL" id="WAGX01000003">
    <property type="protein sequence ID" value="KAB1440615.1"/>
    <property type="molecule type" value="Genomic_DNA"/>
</dbReference>
<feature type="transmembrane region" description="Helical" evidence="8">
    <location>
        <begin position="6"/>
        <end position="26"/>
    </location>
</feature>
<keyword evidence="4" id="KW-1003">Cell membrane</keyword>
<name>A0A7V7QNJ5_9FIRM</name>
<comment type="caution">
    <text evidence="9">The sequence shown here is derived from an EMBL/GenBank/DDBJ whole genome shotgun (WGS) entry which is preliminary data.</text>
</comment>
<reference evidence="9 10" key="2">
    <citation type="submission" date="2020-02" db="EMBL/GenBank/DDBJ databases">
        <title>Candidatus Galacturonibacter soehngenii shows hetero-acetogenic catabolism of galacturonic acid but lacks a canonical carbon monoxide dehydrogenase/acetyl-CoA synthase complex.</title>
        <authorList>
            <person name="Diender M."/>
            <person name="Stouten G.R."/>
            <person name="Petersen J.F."/>
            <person name="Nielsen P.H."/>
            <person name="Dueholm M.S."/>
            <person name="Pronk J.T."/>
            <person name="Van Loosdrecht M.C.M."/>
        </authorList>
    </citation>
    <scope>NUCLEOTIDE SEQUENCE [LARGE SCALE GENOMIC DNA]</scope>
    <source>
        <strain evidence="9">GalUA</strain>
    </source>
</reference>
<evidence type="ECO:0000256" key="6">
    <source>
        <dbReference type="ARBA" id="ARBA00022989"/>
    </source>
</evidence>
<keyword evidence="3" id="KW-0813">Transport</keyword>
<dbReference type="Proteomes" id="UP000461768">
    <property type="component" value="Unassembled WGS sequence"/>
</dbReference>
<feature type="transmembrane region" description="Helical" evidence="8">
    <location>
        <begin position="61"/>
        <end position="83"/>
    </location>
</feature>
<evidence type="ECO:0000256" key="1">
    <source>
        <dbReference type="ARBA" id="ARBA00004651"/>
    </source>
</evidence>
<feature type="transmembrane region" description="Helical" evidence="8">
    <location>
        <begin position="281"/>
        <end position="300"/>
    </location>
</feature>
<keyword evidence="5 8" id="KW-0812">Transmembrane</keyword>
<gene>
    <name evidence="9" type="ORF">F7O84_01945</name>
</gene>
<feature type="transmembrane region" description="Helical" evidence="8">
    <location>
        <begin position="225"/>
        <end position="243"/>
    </location>
</feature>
<dbReference type="OrthoDB" id="3238334at2"/>
<feature type="transmembrane region" description="Helical" evidence="8">
    <location>
        <begin position="38"/>
        <end position="55"/>
    </location>
</feature>
<dbReference type="GO" id="GO:0005886">
    <property type="term" value="C:plasma membrane"/>
    <property type="evidence" value="ECO:0007669"/>
    <property type="project" value="UniProtKB-SubCell"/>
</dbReference>
<dbReference type="InterPro" id="IPR004776">
    <property type="entry name" value="Mem_transp_PIN-like"/>
</dbReference>
<dbReference type="RefSeq" id="WP_151141272.1">
    <property type="nucleotide sequence ID" value="NZ_WAGX01000003.1"/>
</dbReference>
<dbReference type="PANTHER" id="PTHR36838:SF3">
    <property type="entry name" value="TRANSPORTER AUXIN EFFLUX CARRIER EC FAMILY"/>
    <property type="match status" value="1"/>
</dbReference>
<evidence type="ECO:0000256" key="8">
    <source>
        <dbReference type="SAM" id="Phobius"/>
    </source>
</evidence>
<dbReference type="AlphaFoldDB" id="A0A7V7QNJ5"/>
<comment type="subcellular location">
    <subcellularLocation>
        <location evidence="1">Cell membrane</location>
        <topology evidence="1">Multi-pass membrane protein</topology>
    </subcellularLocation>
</comment>
<evidence type="ECO:0000256" key="3">
    <source>
        <dbReference type="ARBA" id="ARBA00022448"/>
    </source>
</evidence>
<dbReference type="InterPro" id="IPR038770">
    <property type="entry name" value="Na+/solute_symporter_sf"/>
</dbReference>
<evidence type="ECO:0000313" key="9">
    <source>
        <dbReference type="EMBL" id="KAB1440615.1"/>
    </source>
</evidence>
<organism evidence="9 10">
    <name type="scientific">Candidatus Galacturonatibacter soehngenii</name>
    <dbReference type="NCBI Taxonomy" id="2307010"/>
    <lineage>
        <taxon>Bacteria</taxon>
        <taxon>Bacillati</taxon>
        <taxon>Bacillota</taxon>
        <taxon>Clostridia</taxon>
        <taxon>Lachnospirales</taxon>
        <taxon>Lachnospiraceae</taxon>
        <taxon>Candidatus Galacturonatibacter</taxon>
    </lineage>
</organism>
<evidence type="ECO:0000256" key="2">
    <source>
        <dbReference type="ARBA" id="ARBA00010145"/>
    </source>
</evidence>
<comment type="similarity">
    <text evidence="2">Belongs to the auxin efflux carrier (TC 2.A.69) family.</text>
</comment>
<keyword evidence="7 8" id="KW-0472">Membrane</keyword>
<accession>A0A7V7QNJ5</accession>
<feature type="transmembrane region" description="Helical" evidence="8">
    <location>
        <begin position="163"/>
        <end position="180"/>
    </location>
</feature>